<dbReference type="Proteomes" id="UP000828390">
    <property type="component" value="Unassembled WGS sequence"/>
</dbReference>
<proteinExistence type="predicted"/>
<reference evidence="2" key="2">
    <citation type="submission" date="2020-11" db="EMBL/GenBank/DDBJ databases">
        <authorList>
            <person name="McCartney M.A."/>
            <person name="Auch B."/>
            <person name="Kono T."/>
            <person name="Mallez S."/>
            <person name="Becker A."/>
            <person name="Gohl D.M."/>
            <person name="Silverstein K.A.T."/>
            <person name="Koren S."/>
            <person name="Bechman K.B."/>
            <person name="Herman A."/>
            <person name="Abrahante J.E."/>
            <person name="Garbe J."/>
        </authorList>
    </citation>
    <scope>NUCLEOTIDE SEQUENCE</scope>
    <source>
        <strain evidence="2">Duluth1</strain>
        <tissue evidence="2">Whole animal</tissue>
    </source>
</reference>
<accession>A0A9D4KGU1</accession>
<evidence type="ECO:0000313" key="2">
    <source>
        <dbReference type="EMBL" id="KAH3839253.1"/>
    </source>
</evidence>
<keyword evidence="1" id="KW-0732">Signal</keyword>
<feature type="signal peptide" evidence="1">
    <location>
        <begin position="1"/>
        <end position="18"/>
    </location>
</feature>
<reference evidence="2" key="1">
    <citation type="journal article" date="2019" name="bioRxiv">
        <title>The Genome of the Zebra Mussel, Dreissena polymorpha: A Resource for Invasive Species Research.</title>
        <authorList>
            <person name="McCartney M.A."/>
            <person name="Auch B."/>
            <person name="Kono T."/>
            <person name="Mallez S."/>
            <person name="Zhang Y."/>
            <person name="Obille A."/>
            <person name="Becker A."/>
            <person name="Abrahante J.E."/>
            <person name="Garbe J."/>
            <person name="Badalamenti J.P."/>
            <person name="Herman A."/>
            <person name="Mangelson H."/>
            <person name="Liachko I."/>
            <person name="Sullivan S."/>
            <person name="Sone E.D."/>
            <person name="Koren S."/>
            <person name="Silverstein K.A.T."/>
            <person name="Beckman K.B."/>
            <person name="Gohl D.M."/>
        </authorList>
    </citation>
    <scope>NUCLEOTIDE SEQUENCE</scope>
    <source>
        <strain evidence="2">Duluth1</strain>
        <tissue evidence="2">Whole animal</tissue>
    </source>
</reference>
<feature type="chain" id="PRO_5039170096" description="Secreted protein" evidence="1">
    <location>
        <begin position="19"/>
        <end position="77"/>
    </location>
</feature>
<gene>
    <name evidence="2" type="ORF">DPMN_112679</name>
</gene>
<protein>
    <recommendedName>
        <fullName evidence="4">Secreted protein</fullName>
    </recommendedName>
</protein>
<evidence type="ECO:0000256" key="1">
    <source>
        <dbReference type="SAM" id="SignalP"/>
    </source>
</evidence>
<organism evidence="2 3">
    <name type="scientific">Dreissena polymorpha</name>
    <name type="common">Zebra mussel</name>
    <name type="synonym">Mytilus polymorpha</name>
    <dbReference type="NCBI Taxonomy" id="45954"/>
    <lineage>
        <taxon>Eukaryota</taxon>
        <taxon>Metazoa</taxon>
        <taxon>Spiralia</taxon>
        <taxon>Lophotrochozoa</taxon>
        <taxon>Mollusca</taxon>
        <taxon>Bivalvia</taxon>
        <taxon>Autobranchia</taxon>
        <taxon>Heteroconchia</taxon>
        <taxon>Euheterodonta</taxon>
        <taxon>Imparidentia</taxon>
        <taxon>Neoheterodontei</taxon>
        <taxon>Myida</taxon>
        <taxon>Dreissenoidea</taxon>
        <taxon>Dreissenidae</taxon>
        <taxon>Dreissena</taxon>
    </lineage>
</organism>
<keyword evidence="3" id="KW-1185">Reference proteome</keyword>
<dbReference type="AlphaFoldDB" id="A0A9D4KGU1"/>
<evidence type="ECO:0008006" key="4">
    <source>
        <dbReference type="Google" id="ProtNLM"/>
    </source>
</evidence>
<name>A0A9D4KGU1_DREPO</name>
<comment type="caution">
    <text evidence="2">The sequence shown here is derived from an EMBL/GenBank/DDBJ whole genome shotgun (WGS) entry which is preliminary data.</text>
</comment>
<evidence type="ECO:0000313" key="3">
    <source>
        <dbReference type="Proteomes" id="UP000828390"/>
    </source>
</evidence>
<dbReference type="EMBL" id="JAIWYP010000004">
    <property type="protein sequence ID" value="KAH3839253.1"/>
    <property type="molecule type" value="Genomic_DNA"/>
</dbReference>
<sequence>MLMWYINVTILIETCAFGNTPGNLLGTPVTTCAAIVGSTATSYNCYQDYYREQCCGTCEQYRLAYINLTGIHAIRLY</sequence>